<evidence type="ECO:0000256" key="5">
    <source>
        <dbReference type="ARBA" id="ARBA00022618"/>
    </source>
</evidence>
<dbReference type="AlphaFoldDB" id="A0A0C5V1V6"/>
<keyword evidence="6" id="KW-0175">Coiled coil</keyword>
<keyword evidence="5" id="KW-0132">Cell division</keyword>
<dbReference type="GO" id="GO:0000917">
    <property type="term" value="P:division septum assembly"/>
    <property type="evidence" value="ECO:0007669"/>
    <property type="project" value="UniProtKB-KW"/>
</dbReference>
<dbReference type="InterPro" id="IPR007838">
    <property type="entry name" value="Cell_div_ZapA-like"/>
</dbReference>
<evidence type="ECO:0000256" key="10">
    <source>
        <dbReference type="ARBA" id="ARBA00026068"/>
    </source>
</evidence>
<evidence type="ECO:0000313" key="13">
    <source>
        <dbReference type="Proteomes" id="UP000032266"/>
    </source>
</evidence>
<dbReference type="InterPro" id="IPR042233">
    <property type="entry name" value="Cell_div_ZapA_N"/>
</dbReference>
<evidence type="ECO:0000256" key="11">
    <source>
        <dbReference type="ARBA" id="ARBA00033158"/>
    </source>
</evidence>
<dbReference type="Proteomes" id="UP000032266">
    <property type="component" value="Chromosome"/>
</dbReference>
<dbReference type="OrthoDB" id="5772359at2"/>
<dbReference type="PANTHER" id="PTHR34981:SF1">
    <property type="entry name" value="CELL DIVISION PROTEIN ZAPA"/>
    <property type="match status" value="1"/>
</dbReference>
<evidence type="ECO:0000256" key="3">
    <source>
        <dbReference type="ARBA" id="ARBA00015195"/>
    </source>
</evidence>
<evidence type="ECO:0000256" key="1">
    <source>
        <dbReference type="ARBA" id="ARBA00004496"/>
    </source>
</evidence>
<dbReference type="EMBL" id="CP007142">
    <property type="protein sequence ID" value="AJQ93540.1"/>
    <property type="molecule type" value="Genomic_DNA"/>
</dbReference>
<dbReference type="STRING" id="1445510.YC6258_01492"/>
<keyword evidence="7" id="KW-0717">Septation</keyword>
<proteinExistence type="inferred from homology"/>
<dbReference type="Gene3D" id="3.30.160.880">
    <property type="entry name" value="Cell division protein ZapA protomer, N-terminal domain"/>
    <property type="match status" value="1"/>
</dbReference>
<comment type="subunit">
    <text evidence="10">Homodimer. Interacts with FtsZ.</text>
</comment>
<evidence type="ECO:0000313" key="12">
    <source>
        <dbReference type="EMBL" id="AJQ93540.1"/>
    </source>
</evidence>
<comment type="function">
    <text evidence="9">Activator of cell division through the inhibition of FtsZ GTPase activity, therefore promoting FtsZ assembly into bundles of protofilaments necessary for the formation of the division Z ring. It is recruited early at mid-cell but it is not essential for cell division.</text>
</comment>
<sequence>MKPAAKLISVTILDREYNVACPDGQEHELQKAASFLDKKMQEIKSSGKVFGMERIAVMAALNLTHELLHQDEMDNSESLEIEKITEKIDQALGAGRQLEL</sequence>
<accession>A0A0C5V1V6</accession>
<dbReference type="GO" id="GO:0043093">
    <property type="term" value="P:FtsZ-dependent cytokinesis"/>
    <property type="evidence" value="ECO:0007669"/>
    <property type="project" value="TreeGrafter"/>
</dbReference>
<organism evidence="12 13">
    <name type="scientific">Gynuella sunshinyii YC6258</name>
    <dbReference type="NCBI Taxonomy" id="1445510"/>
    <lineage>
        <taxon>Bacteria</taxon>
        <taxon>Pseudomonadati</taxon>
        <taxon>Pseudomonadota</taxon>
        <taxon>Gammaproteobacteria</taxon>
        <taxon>Oceanospirillales</taxon>
        <taxon>Saccharospirillaceae</taxon>
        <taxon>Gynuella</taxon>
    </lineage>
</organism>
<evidence type="ECO:0000256" key="2">
    <source>
        <dbReference type="ARBA" id="ARBA00010074"/>
    </source>
</evidence>
<evidence type="ECO:0000256" key="7">
    <source>
        <dbReference type="ARBA" id="ARBA00023210"/>
    </source>
</evidence>
<keyword evidence="4" id="KW-0963">Cytoplasm</keyword>
<dbReference type="HOGENOM" id="CLU_116623_2_1_6"/>
<dbReference type="RefSeq" id="WP_044616296.1">
    <property type="nucleotide sequence ID" value="NZ_CP007142.1"/>
</dbReference>
<dbReference type="GO" id="GO:0032153">
    <property type="term" value="C:cell division site"/>
    <property type="evidence" value="ECO:0007669"/>
    <property type="project" value="TreeGrafter"/>
</dbReference>
<comment type="similarity">
    <text evidence="2">Belongs to the ZapA family. Type 1 subfamily.</text>
</comment>
<gene>
    <name evidence="12" type="ORF">YC6258_01492</name>
</gene>
<dbReference type="GO" id="GO:0000921">
    <property type="term" value="P:septin ring assembly"/>
    <property type="evidence" value="ECO:0007669"/>
    <property type="project" value="TreeGrafter"/>
</dbReference>
<comment type="subcellular location">
    <subcellularLocation>
        <location evidence="1">Cytoplasm</location>
    </subcellularLocation>
</comment>
<dbReference type="Gene3D" id="1.20.5.50">
    <property type="match status" value="1"/>
</dbReference>
<evidence type="ECO:0000256" key="4">
    <source>
        <dbReference type="ARBA" id="ARBA00022490"/>
    </source>
</evidence>
<evidence type="ECO:0000256" key="6">
    <source>
        <dbReference type="ARBA" id="ARBA00023054"/>
    </source>
</evidence>
<dbReference type="GO" id="GO:0030428">
    <property type="term" value="C:cell septum"/>
    <property type="evidence" value="ECO:0007669"/>
    <property type="project" value="TreeGrafter"/>
</dbReference>
<dbReference type="InterPro" id="IPR036192">
    <property type="entry name" value="Cell_div_ZapA-like_sf"/>
</dbReference>
<dbReference type="GO" id="GO:0005829">
    <property type="term" value="C:cytosol"/>
    <property type="evidence" value="ECO:0007669"/>
    <property type="project" value="TreeGrafter"/>
</dbReference>
<evidence type="ECO:0000256" key="8">
    <source>
        <dbReference type="ARBA" id="ARBA00023306"/>
    </source>
</evidence>
<dbReference type="Pfam" id="PF05164">
    <property type="entry name" value="ZapA"/>
    <property type="match status" value="1"/>
</dbReference>
<dbReference type="KEGG" id="gsn:YC6258_01492"/>
<reference evidence="12 13" key="1">
    <citation type="submission" date="2014-01" db="EMBL/GenBank/DDBJ databases">
        <title>Full genme sequencing of cellulolytic bacterium Gynuella sunshinyii YC6258T gen. nov., sp. nov.</title>
        <authorList>
            <person name="Khan H."/>
            <person name="Chung E.J."/>
            <person name="Chung Y.R."/>
        </authorList>
    </citation>
    <scope>NUCLEOTIDE SEQUENCE [LARGE SCALE GENOMIC DNA]</scope>
    <source>
        <strain evidence="12 13">YC6258</strain>
    </source>
</reference>
<evidence type="ECO:0000256" key="9">
    <source>
        <dbReference type="ARBA" id="ARBA00024910"/>
    </source>
</evidence>
<dbReference type="SUPFAM" id="SSF102829">
    <property type="entry name" value="Cell division protein ZapA-like"/>
    <property type="match status" value="1"/>
</dbReference>
<protein>
    <recommendedName>
        <fullName evidence="3">Cell division protein ZapA</fullName>
    </recommendedName>
    <alternativeName>
        <fullName evidence="11">Z ring-associated protein ZapA</fullName>
    </alternativeName>
</protein>
<name>A0A0C5V1V6_9GAMM</name>
<keyword evidence="13" id="KW-1185">Reference proteome</keyword>
<keyword evidence="8" id="KW-0131">Cell cycle</keyword>
<dbReference type="PANTHER" id="PTHR34981">
    <property type="entry name" value="CELL DIVISION PROTEIN ZAPA"/>
    <property type="match status" value="1"/>
</dbReference>